<keyword evidence="5" id="KW-1185">Reference proteome</keyword>
<evidence type="ECO:0000313" key="4">
    <source>
        <dbReference type="EMBL" id="KAG2201852.1"/>
    </source>
</evidence>
<keyword evidence="1" id="KW-0808">Transferase</keyword>
<keyword evidence="2" id="KW-1133">Transmembrane helix</keyword>
<reference evidence="4" key="1">
    <citation type="submission" date="2020-12" db="EMBL/GenBank/DDBJ databases">
        <title>Metabolic potential, ecology and presence of endohyphal bacteria is reflected in genomic diversity of Mucoromycotina.</title>
        <authorList>
            <person name="Muszewska A."/>
            <person name="Okrasinska A."/>
            <person name="Steczkiewicz K."/>
            <person name="Drgas O."/>
            <person name="Orlowska M."/>
            <person name="Perlinska-Lenart U."/>
            <person name="Aleksandrzak-Piekarczyk T."/>
            <person name="Szatraj K."/>
            <person name="Zielenkiewicz U."/>
            <person name="Pilsyk S."/>
            <person name="Malc E."/>
            <person name="Mieczkowski P."/>
            <person name="Kruszewska J.S."/>
            <person name="Biernat P."/>
            <person name="Pawlowska J."/>
        </authorList>
    </citation>
    <scope>NUCLEOTIDE SEQUENCE</scope>
    <source>
        <strain evidence="4">WA0000017839</strain>
    </source>
</reference>
<protein>
    <recommendedName>
        <fullName evidence="3">N-acetyltransferase domain-containing protein</fullName>
    </recommendedName>
</protein>
<evidence type="ECO:0000256" key="1">
    <source>
        <dbReference type="ARBA" id="ARBA00022679"/>
    </source>
</evidence>
<accession>A0A8H7R0X9</accession>
<dbReference type="InterPro" id="IPR000182">
    <property type="entry name" value="GNAT_dom"/>
</dbReference>
<gene>
    <name evidence="4" type="ORF">INT47_004409</name>
</gene>
<keyword evidence="2" id="KW-0812">Transmembrane</keyword>
<feature type="transmembrane region" description="Helical" evidence="2">
    <location>
        <begin position="86"/>
        <end position="109"/>
    </location>
</feature>
<dbReference type="Proteomes" id="UP000603453">
    <property type="component" value="Unassembled WGS sequence"/>
</dbReference>
<feature type="domain" description="N-acetyltransferase" evidence="3">
    <location>
        <begin position="192"/>
        <end position="347"/>
    </location>
</feature>
<comment type="caution">
    <text evidence="4">The sequence shown here is derived from an EMBL/GenBank/DDBJ whole genome shotgun (WGS) entry which is preliminary data.</text>
</comment>
<dbReference type="PANTHER" id="PTHR13947">
    <property type="entry name" value="GNAT FAMILY N-ACETYLTRANSFERASE"/>
    <property type="match status" value="1"/>
</dbReference>
<keyword evidence="2" id="KW-0472">Membrane</keyword>
<evidence type="ECO:0000259" key="3">
    <source>
        <dbReference type="PROSITE" id="PS51186"/>
    </source>
</evidence>
<evidence type="ECO:0000256" key="2">
    <source>
        <dbReference type="SAM" id="Phobius"/>
    </source>
</evidence>
<dbReference type="Gene3D" id="3.40.630.30">
    <property type="match status" value="1"/>
</dbReference>
<dbReference type="GO" id="GO:0008080">
    <property type="term" value="F:N-acetyltransferase activity"/>
    <property type="evidence" value="ECO:0007669"/>
    <property type="project" value="InterPro"/>
</dbReference>
<dbReference type="PROSITE" id="PS51186">
    <property type="entry name" value="GNAT"/>
    <property type="match status" value="1"/>
</dbReference>
<dbReference type="InterPro" id="IPR016181">
    <property type="entry name" value="Acyl_CoA_acyltransferase"/>
</dbReference>
<feature type="transmembrane region" description="Helical" evidence="2">
    <location>
        <begin position="56"/>
        <end position="74"/>
    </location>
</feature>
<dbReference type="PANTHER" id="PTHR13947:SF37">
    <property type="entry name" value="LD18367P"/>
    <property type="match status" value="1"/>
</dbReference>
<organism evidence="4 5">
    <name type="scientific">Mucor saturninus</name>
    <dbReference type="NCBI Taxonomy" id="64648"/>
    <lineage>
        <taxon>Eukaryota</taxon>
        <taxon>Fungi</taxon>
        <taxon>Fungi incertae sedis</taxon>
        <taxon>Mucoromycota</taxon>
        <taxon>Mucoromycotina</taxon>
        <taxon>Mucoromycetes</taxon>
        <taxon>Mucorales</taxon>
        <taxon>Mucorineae</taxon>
        <taxon>Mucoraceae</taxon>
        <taxon>Mucor</taxon>
    </lineage>
</organism>
<proteinExistence type="predicted"/>
<dbReference type="InterPro" id="IPR050769">
    <property type="entry name" value="NAT_camello-type"/>
</dbReference>
<dbReference type="OrthoDB" id="2341081at2759"/>
<dbReference type="SUPFAM" id="SSF55729">
    <property type="entry name" value="Acyl-CoA N-acyltransferases (Nat)"/>
    <property type="match status" value="1"/>
</dbReference>
<evidence type="ECO:0000313" key="5">
    <source>
        <dbReference type="Proteomes" id="UP000603453"/>
    </source>
</evidence>
<name>A0A8H7R0X9_9FUNG</name>
<dbReference type="AlphaFoldDB" id="A0A8H7R0X9"/>
<sequence length="369" mass="42609">MSKVKVDSIKTEPKPKANIGLRPYYAETDKKFVQYLFYSTYFNMVPKAVRVRLSSFYIAPIWILIYGVLVTRVPKLVANLGWSREILFALQALITLVVFGGGFIALLWYTDKFDITQRVLEGIENDLKEPDAYYRGAPPDDIRKGNFWVLTLNEEVVGCIGLDQTLSPVLDASVKHVPYVRASQRPRAVDSTEIQEAEWKKTAHYMAIADDLIRLVLVGTLDIVRDVVYKVRGITQAQVDEEKKKEKTRVLFEAHKPNEASVRRLAVKLECQNHGLSTVLLKRVAFWAHANQIEYLYADTDELQTKMAEILVKRHGYTHVETKKLGYFRSKSTYKLDVKLWMSKELERRAQEKIVADQLKEDEELKEYE</sequence>
<dbReference type="EMBL" id="JAEPRD010000067">
    <property type="protein sequence ID" value="KAG2201852.1"/>
    <property type="molecule type" value="Genomic_DNA"/>
</dbReference>